<gene>
    <name evidence="1" type="primary">SPOSA6832_05088</name>
</gene>
<dbReference type="Gene3D" id="3.40.50.150">
    <property type="entry name" value="Vaccinia Virus protein VP39"/>
    <property type="match status" value="1"/>
</dbReference>
<dbReference type="InterPro" id="IPR029063">
    <property type="entry name" value="SAM-dependent_MTases_sf"/>
</dbReference>
<dbReference type="PANTHER" id="PTHR14614">
    <property type="entry name" value="HEPATOCELLULAR CARCINOMA-ASSOCIATED ANTIGEN"/>
    <property type="match status" value="1"/>
</dbReference>
<accession>A0A0D6ETN3</accession>
<dbReference type="Proteomes" id="UP000243876">
    <property type="component" value="Unassembled WGS sequence"/>
</dbReference>
<dbReference type="SUPFAM" id="SSF53335">
    <property type="entry name" value="S-adenosyl-L-methionine-dependent methyltransferases"/>
    <property type="match status" value="1"/>
</dbReference>
<evidence type="ECO:0000313" key="2">
    <source>
        <dbReference type="Proteomes" id="UP000243876"/>
    </source>
</evidence>
<dbReference type="PANTHER" id="PTHR14614:SF104">
    <property type="entry name" value="N-METHYLTRANSFERASE, PUTATIVE (AFU_ORTHOLOGUE AFUA_1G17750)-RELATED"/>
    <property type="match status" value="1"/>
</dbReference>
<dbReference type="GO" id="GO:0005737">
    <property type="term" value="C:cytoplasm"/>
    <property type="evidence" value="ECO:0007669"/>
    <property type="project" value="TreeGrafter"/>
</dbReference>
<evidence type="ECO:0000313" key="1">
    <source>
        <dbReference type="EMBL" id="CEQ43188.1"/>
    </source>
</evidence>
<dbReference type="Pfam" id="PF10294">
    <property type="entry name" value="Methyltransf_16"/>
    <property type="match status" value="1"/>
</dbReference>
<dbReference type="OrthoDB" id="407325at2759"/>
<proteinExistence type="predicted"/>
<dbReference type="InterPro" id="IPR019410">
    <property type="entry name" value="Methyltransf_16"/>
</dbReference>
<protein>
    <submittedName>
        <fullName evidence="1">SPOSA6832_05088-mRNA-1:cds</fullName>
    </submittedName>
</protein>
<organism evidence="1 2">
    <name type="scientific">Sporidiobolus salmonicolor</name>
    <name type="common">Yeast-like fungus</name>
    <name type="synonym">Sporobolomyces salmonicolor</name>
    <dbReference type="NCBI Taxonomy" id="5005"/>
    <lineage>
        <taxon>Eukaryota</taxon>
        <taxon>Fungi</taxon>
        <taxon>Dikarya</taxon>
        <taxon>Basidiomycota</taxon>
        <taxon>Pucciniomycotina</taxon>
        <taxon>Microbotryomycetes</taxon>
        <taxon>Sporidiobolales</taxon>
        <taxon>Sporidiobolaceae</taxon>
        <taxon>Sporobolomyces</taxon>
    </lineage>
</organism>
<reference evidence="2" key="1">
    <citation type="submission" date="2015-02" db="EMBL/GenBank/DDBJ databases">
        <authorList>
            <person name="Gon?alves P."/>
        </authorList>
    </citation>
    <scope>NUCLEOTIDE SEQUENCE [LARGE SCALE GENOMIC DNA]</scope>
</reference>
<dbReference type="EMBL" id="CENE01000056">
    <property type="protein sequence ID" value="CEQ43188.1"/>
    <property type="molecule type" value="Genomic_DNA"/>
</dbReference>
<sequence>MERRHGARKTRLQVDFLRVIDMCAAPPASALEEEEDDALEVFSSSLHSLFDHVVPAAGDPLQLYTYSPPNGPPLTCRIPPQQVNQLFAHHVWNSSLRLADAISLGRIEGLDDENATILELGAGAGIPGLIAARRPVKRVVLSDYDDPLLIDNLESNISLAYPSDEAARKRIRAVGHTWGESESLAALLAANSSGPFTHILLADTLWASSSHDLLLSSLPLLLARTPSSRIHITAGFHSGRATVRSFLRKARLKGFVPKGEWAEVGVKGERRAWGWDLEDGAKEGEEGEWVEKEEASERNKWLVEGALGWGEGYVD</sequence>
<name>A0A0D6ETN3_SPOSA</name>
<dbReference type="AlphaFoldDB" id="A0A0D6ETN3"/>
<dbReference type="GO" id="GO:0008757">
    <property type="term" value="F:S-adenosylmethionine-dependent methyltransferase activity"/>
    <property type="evidence" value="ECO:0007669"/>
    <property type="project" value="UniProtKB-ARBA"/>
</dbReference>
<keyword evidence="2" id="KW-1185">Reference proteome</keyword>
<dbReference type="CDD" id="cd02440">
    <property type="entry name" value="AdoMet_MTases"/>
    <property type="match status" value="1"/>
</dbReference>